<evidence type="ECO:0000256" key="1">
    <source>
        <dbReference type="SAM" id="MobiDB-lite"/>
    </source>
</evidence>
<name>A0A6H1Z905_9ZZZZ</name>
<evidence type="ECO:0000313" key="3">
    <source>
        <dbReference type="EMBL" id="QJA68064.1"/>
    </source>
</evidence>
<dbReference type="AlphaFoldDB" id="A0A6H1Z905"/>
<protein>
    <submittedName>
        <fullName evidence="2">Uncharacterized protein</fullName>
    </submittedName>
</protein>
<reference evidence="2" key="1">
    <citation type="submission" date="2020-03" db="EMBL/GenBank/DDBJ databases">
        <title>The deep terrestrial virosphere.</title>
        <authorList>
            <person name="Holmfeldt K."/>
            <person name="Nilsson E."/>
            <person name="Simone D."/>
            <person name="Lopez-Fernandez M."/>
            <person name="Wu X."/>
            <person name="de Brujin I."/>
            <person name="Lundin D."/>
            <person name="Andersson A."/>
            <person name="Bertilsson S."/>
            <person name="Dopson M."/>
        </authorList>
    </citation>
    <scope>NUCLEOTIDE SEQUENCE</scope>
    <source>
        <strain evidence="3">MM415A09158</strain>
        <strain evidence="4">MM415B04097</strain>
        <strain evidence="2">TM448A00108</strain>
    </source>
</reference>
<dbReference type="EMBL" id="MT141582">
    <property type="protein sequence ID" value="QJA68064.1"/>
    <property type="molecule type" value="Genomic_DNA"/>
</dbReference>
<feature type="compositionally biased region" description="Basic and acidic residues" evidence="1">
    <location>
        <begin position="1"/>
        <end position="11"/>
    </location>
</feature>
<feature type="region of interest" description="Disordered" evidence="1">
    <location>
        <begin position="1"/>
        <end position="42"/>
    </location>
</feature>
<feature type="compositionally biased region" description="Basic and acidic residues" evidence="1">
    <location>
        <begin position="20"/>
        <end position="34"/>
    </location>
</feature>
<gene>
    <name evidence="3" type="ORF">MM415A09158_0009</name>
    <name evidence="4" type="ORF">MM415B04097_0010</name>
    <name evidence="2" type="ORF">TM448A00108_0003</name>
</gene>
<proteinExistence type="predicted"/>
<evidence type="ECO:0000313" key="2">
    <source>
        <dbReference type="EMBL" id="QJA44376.1"/>
    </source>
</evidence>
<sequence>MRIKNKEDYKKVLSSRNKKKPAEKLPLGKDEKTKSGKKKERN</sequence>
<accession>A0A6H1Z905</accession>
<organism evidence="2">
    <name type="scientific">viral metagenome</name>
    <dbReference type="NCBI Taxonomy" id="1070528"/>
    <lineage>
        <taxon>unclassified sequences</taxon>
        <taxon>metagenomes</taxon>
        <taxon>organismal metagenomes</taxon>
    </lineage>
</organism>
<dbReference type="EMBL" id="MT143976">
    <property type="protein sequence ID" value="QJA44376.1"/>
    <property type="molecule type" value="Genomic_DNA"/>
</dbReference>
<evidence type="ECO:0000313" key="4">
    <source>
        <dbReference type="EMBL" id="QJA93848.1"/>
    </source>
</evidence>
<dbReference type="EMBL" id="MT143182">
    <property type="protein sequence ID" value="QJA93848.1"/>
    <property type="molecule type" value="Genomic_DNA"/>
</dbReference>